<dbReference type="InterPro" id="IPR009057">
    <property type="entry name" value="Homeodomain-like_sf"/>
</dbReference>
<dbReference type="InterPro" id="IPR001647">
    <property type="entry name" value="HTH_TetR"/>
</dbReference>
<keyword evidence="7" id="KW-1185">Reference proteome</keyword>
<name>A0A5N0V0B4_9PSEU</name>
<comment type="caution">
    <text evidence="6">The sequence shown here is derived from an EMBL/GenBank/DDBJ whole genome shotgun (WGS) entry which is preliminary data.</text>
</comment>
<dbReference type="SUPFAM" id="SSF48498">
    <property type="entry name" value="Tetracyclin repressor-like, C-terminal domain"/>
    <property type="match status" value="1"/>
</dbReference>
<dbReference type="InterPro" id="IPR041586">
    <property type="entry name" value="PsrA_TetR_C"/>
</dbReference>
<dbReference type="Pfam" id="PF00440">
    <property type="entry name" value="TetR_N"/>
    <property type="match status" value="1"/>
</dbReference>
<sequence length="224" mass="24238">MPPRGESATSDSRGVATRNAILEAAVRLFAEQGVLAVSNRQIGAAAGKGNTSVVGYYFDSKADLVRALVRRFNARVNEAREDRIARLGAKPGLRDWATCLVHPYLELLEAGGPPTWYARFMAQVATDPGLRRIVVEEATSESMLRVLDGLAGCLPELPEPVLRERYRIASHVILQMCAERERALADGQQVHPAGWDEAATGLVDVLVGMWTAAVTPVDESSVTS</sequence>
<dbReference type="SUPFAM" id="SSF46689">
    <property type="entry name" value="Homeodomain-like"/>
    <property type="match status" value="1"/>
</dbReference>
<keyword evidence="1" id="KW-0805">Transcription regulation</keyword>
<keyword evidence="3" id="KW-0804">Transcription</keyword>
<dbReference type="OrthoDB" id="2356263at2"/>
<feature type="domain" description="HTH tetR-type" evidence="4">
    <location>
        <begin position="21"/>
        <end position="68"/>
    </location>
</feature>
<dbReference type="AlphaFoldDB" id="A0A5N0V0B4"/>
<proteinExistence type="predicted"/>
<evidence type="ECO:0000256" key="1">
    <source>
        <dbReference type="ARBA" id="ARBA00023015"/>
    </source>
</evidence>
<protein>
    <submittedName>
        <fullName evidence="6">TetR/AcrR family transcriptional regulator</fullName>
    </submittedName>
</protein>
<evidence type="ECO:0000259" key="5">
    <source>
        <dbReference type="Pfam" id="PF17939"/>
    </source>
</evidence>
<evidence type="ECO:0000256" key="3">
    <source>
        <dbReference type="ARBA" id="ARBA00023163"/>
    </source>
</evidence>
<dbReference type="PANTHER" id="PTHR30055">
    <property type="entry name" value="HTH-TYPE TRANSCRIPTIONAL REGULATOR RUTR"/>
    <property type="match status" value="1"/>
</dbReference>
<dbReference type="PANTHER" id="PTHR30055:SF234">
    <property type="entry name" value="HTH-TYPE TRANSCRIPTIONAL REGULATOR BETI"/>
    <property type="match status" value="1"/>
</dbReference>
<evidence type="ECO:0000313" key="6">
    <source>
        <dbReference type="EMBL" id="KAA9159662.1"/>
    </source>
</evidence>
<dbReference type="Gene3D" id="1.10.357.10">
    <property type="entry name" value="Tetracycline Repressor, domain 2"/>
    <property type="match status" value="1"/>
</dbReference>
<feature type="domain" description="PsrA tetracyclin repressor-like C-terminal" evidence="5">
    <location>
        <begin position="99"/>
        <end position="209"/>
    </location>
</feature>
<keyword evidence="2" id="KW-0238">DNA-binding</keyword>
<gene>
    <name evidence="6" type="ORF">FPZ12_019640</name>
</gene>
<evidence type="ECO:0000313" key="7">
    <source>
        <dbReference type="Proteomes" id="UP000319769"/>
    </source>
</evidence>
<dbReference type="Pfam" id="PF17939">
    <property type="entry name" value="TetR_C_30"/>
    <property type="match status" value="1"/>
</dbReference>
<dbReference type="EMBL" id="VMNW02000028">
    <property type="protein sequence ID" value="KAA9159662.1"/>
    <property type="molecule type" value="Genomic_DNA"/>
</dbReference>
<reference evidence="6" key="1">
    <citation type="submission" date="2019-09" db="EMBL/GenBank/DDBJ databases">
        <authorList>
            <person name="Teo W.F.A."/>
            <person name="Duangmal K."/>
        </authorList>
    </citation>
    <scope>NUCLEOTIDE SEQUENCE [LARGE SCALE GENOMIC DNA]</scope>
    <source>
        <strain evidence="6">K81G1</strain>
    </source>
</reference>
<dbReference type="GO" id="GO:0000976">
    <property type="term" value="F:transcription cis-regulatory region binding"/>
    <property type="evidence" value="ECO:0007669"/>
    <property type="project" value="TreeGrafter"/>
</dbReference>
<accession>A0A5N0V0B4</accession>
<organism evidence="6 7">
    <name type="scientific">Amycolatopsis acidicola</name>
    <dbReference type="NCBI Taxonomy" id="2596893"/>
    <lineage>
        <taxon>Bacteria</taxon>
        <taxon>Bacillati</taxon>
        <taxon>Actinomycetota</taxon>
        <taxon>Actinomycetes</taxon>
        <taxon>Pseudonocardiales</taxon>
        <taxon>Pseudonocardiaceae</taxon>
        <taxon>Amycolatopsis</taxon>
    </lineage>
</organism>
<dbReference type="InterPro" id="IPR050109">
    <property type="entry name" value="HTH-type_TetR-like_transc_reg"/>
</dbReference>
<dbReference type="InterPro" id="IPR036271">
    <property type="entry name" value="Tet_transcr_reg_TetR-rel_C_sf"/>
</dbReference>
<evidence type="ECO:0000259" key="4">
    <source>
        <dbReference type="Pfam" id="PF00440"/>
    </source>
</evidence>
<dbReference type="GO" id="GO:0003700">
    <property type="term" value="F:DNA-binding transcription factor activity"/>
    <property type="evidence" value="ECO:0007669"/>
    <property type="project" value="TreeGrafter"/>
</dbReference>
<dbReference type="Proteomes" id="UP000319769">
    <property type="component" value="Unassembled WGS sequence"/>
</dbReference>
<evidence type="ECO:0000256" key="2">
    <source>
        <dbReference type="ARBA" id="ARBA00023125"/>
    </source>
</evidence>